<proteinExistence type="predicted"/>
<sequence length="555" mass="63967">MERIKFCFILISLLNFQSCFGDASSPFHLKPLGSHIPATEVTSVDGSTMITPNAFMQNFVLPRQPLVFRGIGKLWPAFEKWNDEYLKENYPNLELRMEGRKEKQSNIPQGDIALGRDSMKHFIETYQEKDTNKYVVSELPTPLYKYVNIPPPLGCGELKQRFTEINLWINSGGASSILHKDSPNIINCVVNGTKEWKLIEFKHNHLIYQAWEGPQEAGYGGYSLINPEKVDVEKFPNILEIPQWYHVTVNAGDCLYVPTQTWHVVKSYGKQNVAVSFLLSQFFERTMEDIDLAECGDIVPGKDISLNEIDVDWQYPGFGNMTMGYSDMVDYMQDIEFFFSPKTQKLSKKRIFHILMERHDGVSFQKEKCKQRTNQIFKIMNEMAPDGKITSSFVKELAREQLRDIIRLVEPHYSAGTLEHEYSHFTPQTLKEMCENLAKQNNGVLRKSDFVKMYLEANGSLKFAEDFWSKLVGLDSMKDEVVLSEIVDNLPNATFNYAFYGMEEEGSDDSEEYENRNDIPRSDFVSEPRGAMPDFNQNEGEEKKQKMKSNLKTEL</sequence>
<dbReference type="SMART" id="SM00558">
    <property type="entry name" value="JmjC"/>
    <property type="match status" value="1"/>
</dbReference>
<feature type="signal peptide" evidence="2">
    <location>
        <begin position="1"/>
        <end position="21"/>
    </location>
</feature>
<dbReference type="EnsemblMetazoa" id="CLYHEMT014690.1">
    <property type="protein sequence ID" value="CLYHEMP014690.1"/>
    <property type="gene ID" value="CLYHEMG014690"/>
</dbReference>
<feature type="domain" description="JmjC" evidence="3">
    <location>
        <begin position="138"/>
        <end position="294"/>
    </location>
</feature>
<feature type="chain" id="PRO_5029760511" description="JmjC domain-containing protein" evidence="2">
    <location>
        <begin position="22"/>
        <end position="555"/>
    </location>
</feature>
<dbReference type="PANTHER" id="PTHR12461:SF27">
    <property type="entry name" value="JMJC DOMAIN-CONTAINING PROTEIN"/>
    <property type="match status" value="1"/>
</dbReference>
<dbReference type="InterPro" id="IPR041667">
    <property type="entry name" value="Cupin_8"/>
</dbReference>
<keyword evidence="2" id="KW-0732">Signal</keyword>
<dbReference type="GeneID" id="136803239"/>
<dbReference type="SUPFAM" id="SSF51197">
    <property type="entry name" value="Clavaminate synthase-like"/>
    <property type="match status" value="1"/>
</dbReference>
<evidence type="ECO:0000256" key="1">
    <source>
        <dbReference type="SAM" id="MobiDB-lite"/>
    </source>
</evidence>
<dbReference type="RefSeq" id="XP_066916064.1">
    <property type="nucleotide sequence ID" value="XM_067059963.1"/>
</dbReference>
<dbReference type="AlphaFoldDB" id="A0A7M6DL71"/>
<evidence type="ECO:0000313" key="5">
    <source>
        <dbReference type="Proteomes" id="UP000594262"/>
    </source>
</evidence>
<feature type="compositionally biased region" description="Basic and acidic residues" evidence="1">
    <location>
        <begin position="513"/>
        <end position="526"/>
    </location>
</feature>
<dbReference type="Pfam" id="PF13621">
    <property type="entry name" value="Cupin_8"/>
    <property type="match status" value="1"/>
</dbReference>
<protein>
    <recommendedName>
        <fullName evidence="3">JmjC domain-containing protein</fullName>
    </recommendedName>
</protein>
<keyword evidence="5" id="KW-1185">Reference proteome</keyword>
<dbReference type="PROSITE" id="PS51184">
    <property type="entry name" value="JMJC"/>
    <property type="match status" value="1"/>
</dbReference>
<dbReference type="OrthoDB" id="415358at2759"/>
<dbReference type="InterPro" id="IPR003347">
    <property type="entry name" value="JmjC_dom"/>
</dbReference>
<name>A0A7M6DL71_9CNID</name>
<organism evidence="4 5">
    <name type="scientific">Clytia hemisphaerica</name>
    <dbReference type="NCBI Taxonomy" id="252671"/>
    <lineage>
        <taxon>Eukaryota</taxon>
        <taxon>Metazoa</taxon>
        <taxon>Cnidaria</taxon>
        <taxon>Hydrozoa</taxon>
        <taxon>Hydroidolina</taxon>
        <taxon>Leptothecata</taxon>
        <taxon>Obeliida</taxon>
        <taxon>Clytiidae</taxon>
        <taxon>Clytia</taxon>
    </lineage>
</organism>
<reference evidence="4" key="1">
    <citation type="submission" date="2021-01" db="UniProtKB">
        <authorList>
            <consortium name="EnsemblMetazoa"/>
        </authorList>
    </citation>
    <scope>IDENTIFICATION</scope>
</reference>
<accession>A0A7M6DL71</accession>
<evidence type="ECO:0000259" key="3">
    <source>
        <dbReference type="PROSITE" id="PS51184"/>
    </source>
</evidence>
<evidence type="ECO:0000313" key="4">
    <source>
        <dbReference type="EnsemblMetazoa" id="CLYHEMP014690.1"/>
    </source>
</evidence>
<feature type="region of interest" description="Disordered" evidence="1">
    <location>
        <begin position="506"/>
        <end position="555"/>
    </location>
</feature>
<dbReference type="PANTHER" id="PTHR12461">
    <property type="entry name" value="HYPOXIA-INDUCIBLE FACTOR 1 ALPHA INHIBITOR-RELATED"/>
    <property type="match status" value="1"/>
</dbReference>
<dbReference type="Gene3D" id="2.60.120.650">
    <property type="entry name" value="Cupin"/>
    <property type="match status" value="1"/>
</dbReference>
<dbReference type="Proteomes" id="UP000594262">
    <property type="component" value="Unplaced"/>
</dbReference>
<evidence type="ECO:0000256" key="2">
    <source>
        <dbReference type="SAM" id="SignalP"/>
    </source>
</evidence>